<keyword evidence="1" id="KW-0328">Glycosyltransferase</keyword>
<dbReference type="GO" id="GO:0016758">
    <property type="term" value="F:hexosyltransferase activity"/>
    <property type="evidence" value="ECO:0007669"/>
    <property type="project" value="TreeGrafter"/>
</dbReference>
<evidence type="ECO:0000313" key="4">
    <source>
        <dbReference type="EMBL" id="ADU00712.1"/>
    </source>
</evidence>
<evidence type="ECO:0000259" key="3">
    <source>
        <dbReference type="Pfam" id="PF13579"/>
    </source>
</evidence>
<accession>E6TAR2</accession>
<dbReference type="PANTHER" id="PTHR45947">
    <property type="entry name" value="SULFOQUINOVOSYL TRANSFERASE SQD2"/>
    <property type="match status" value="1"/>
</dbReference>
<dbReference type="GO" id="GO:1901137">
    <property type="term" value="P:carbohydrate derivative biosynthetic process"/>
    <property type="evidence" value="ECO:0007669"/>
    <property type="project" value="UniProtKB-ARBA"/>
</dbReference>
<protein>
    <submittedName>
        <fullName evidence="4">Glycosyltransferase</fullName>
    </submittedName>
</protein>
<dbReference type="InterPro" id="IPR028098">
    <property type="entry name" value="Glyco_trans_4-like_N"/>
</dbReference>
<feature type="domain" description="Glycosyltransferase subfamily 4-like N-terminal" evidence="3">
    <location>
        <begin position="30"/>
        <end position="201"/>
    </location>
</feature>
<dbReference type="Pfam" id="PF13692">
    <property type="entry name" value="Glyco_trans_1_4"/>
    <property type="match status" value="1"/>
</dbReference>
<dbReference type="GO" id="GO:1903509">
    <property type="term" value="P:liposaccharide metabolic process"/>
    <property type="evidence" value="ECO:0007669"/>
    <property type="project" value="UniProtKB-ARBA"/>
</dbReference>
<dbReference type="PANTHER" id="PTHR45947:SF3">
    <property type="entry name" value="SULFOQUINOVOSYL TRANSFERASE SQD2"/>
    <property type="match status" value="1"/>
</dbReference>
<dbReference type="EMBL" id="CP002385">
    <property type="protein sequence ID" value="ADU00712.1"/>
    <property type="molecule type" value="Genomic_DNA"/>
</dbReference>
<gene>
    <name evidence="4" type="ordered locus">Mspyr1_41380</name>
</gene>
<dbReference type="Gene3D" id="3.40.50.2000">
    <property type="entry name" value="Glycogen Phosphorylase B"/>
    <property type="match status" value="2"/>
</dbReference>
<dbReference type="Proteomes" id="UP000008916">
    <property type="component" value="Chromosome"/>
</dbReference>
<sequence>MLVNRRRSGAATARRRVLILVENLPSPFDRRVWQEAVTLQQNGWQVSIVCPTGKGYESRLEVIEDVHIYRYPLPAEGDGPIGYAVEYFVAMWHCFRLAAKVWRERGFDLVHACNPPDLLFLVGGFFKLVTGSRFLFDHHDINPELYEAKFGKRGALWKLMVWLERATFFTADVSIATNESYRRIAIERGRMDPDQVFVVRSGPMLDRLKSRPPIADLKCGKRFLVGYVGVMGKQEGIDFLLKAVEHIVYGMKRTDVHFGLVGGGTSLEEMRQLAVDLKVADFVTFTGRVPDEQLLDMLNTADVCVNPDIANDMNDKSTMNKIMEYMALGKPIVQFDLTEGRFSAGEASLYAKRNDPLDMAEKLVQLLDDPVRSATMGAFGRWRVEHQLEWQYEVPKLLAAYDAAMDRRK</sequence>
<dbReference type="AlphaFoldDB" id="E6TAR2"/>
<proteinExistence type="predicted"/>
<dbReference type="GO" id="GO:0008610">
    <property type="term" value="P:lipid biosynthetic process"/>
    <property type="evidence" value="ECO:0007669"/>
    <property type="project" value="UniProtKB-ARBA"/>
</dbReference>
<organism evidence="4 5">
    <name type="scientific">Mycolicibacterium gilvum (strain DSM 45189 / LMG 24558 / Spyr1)</name>
    <name type="common">Mycobacterium gilvum</name>
    <dbReference type="NCBI Taxonomy" id="278137"/>
    <lineage>
        <taxon>Bacteria</taxon>
        <taxon>Bacillati</taxon>
        <taxon>Actinomycetota</taxon>
        <taxon>Actinomycetes</taxon>
        <taxon>Mycobacteriales</taxon>
        <taxon>Mycobacteriaceae</taxon>
        <taxon>Mycolicibacterium</taxon>
    </lineage>
</organism>
<dbReference type="HOGENOM" id="CLU_009583_36_2_11"/>
<name>E6TAR2_MYCSR</name>
<keyword evidence="2" id="KW-0808">Transferase</keyword>
<dbReference type="InterPro" id="IPR050194">
    <property type="entry name" value="Glycosyltransferase_grp1"/>
</dbReference>
<evidence type="ECO:0000313" key="5">
    <source>
        <dbReference type="Proteomes" id="UP000008916"/>
    </source>
</evidence>
<evidence type="ECO:0000256" key="2">
    <source>
        <dbReference type="ARBA" id="ARBA00022679"/>
    </source>
</evidence>
<dbReference type="CDD" id="cd03794">
    <property type="entry name" value="GT4_WbuB-like"/>
    <property type="match status" value="1"/>
</dbReference>
<dbReference type="KEGG" id="msp:Mspyr1_41380"/>
<dbReference type="Pfam" id="PF13579">
    <property type="entry name" value="Glyco_trans_4_4"/>
    <property type="match status" value="1"/>
</dbReference>
<reference evidence="4 5" key="1">
    <citation type="journal article" date="2011" name="Stand. Genomic Sci.">
        <title>Complete genome sequence of Mycobacterium sp. strain (Spyr1) and reclassification to Mycobacterium gilvum Spyr1.</title>
        <authorList>
            <person name="Kallimanis A."/>
            <person name="Karabika E."/>
            <person name="Mavromatis K."/>
            <person name="Lapidus A."/>
            <person name="Labutti K.M."/>
            <person name="Liolios K."/>
            <person name="Ivanova N."/>
            <person name="Goodwin L."/>
            <person name="Woyke T."/>
            <person name="Velentzas A.D."/>
            <person name="Perisynakis A."/>
            <person name="Ouzounis C.C."/>
            <person name="Kyrpides N.C."/>
            <person name="Koukkou A.I."/>
            <person name="Drainas C."/>
        </authorList>
    </citation>
    <scope>NUCLEOTIDE SEQUENCE [LARGE SCALE GENOMIC DNA]</scope>
    <source>
        <strain evidence="5">DSM 45189 / LMG 24558 / Spyr1</strain>
    </source>
</reference>
<keyword evidence="5" id="KW-1185">Reference proteome</keyword>
<evidence type="ECO:0000256" key="1">
    <source>
        <dbReference type="ARBA" id="ARBA00022676"/>
    </source>
</evidence>
<dbReference type="SUPFAM" id="SSF53756">
    <property type="entry name" value="UDP-Glycosyltransferase/glycogen phosphorylase"/>
    <property type="match status" value="1"/>
</dbReference>